<dbReference type="PANTHER" id="PTHR22912:SF151">
    <property type="entry name" value="DIHYDROLIPOYL DEHYDROGENASE, MITOCHONDRIAL"/>
    <property type="match status" value="1"/>
</dbReference>
<proteinExistence type="inferred from homology"/>
<dbReference type="PRINTS" id="PR00368">
    <property type="entry name" value="FADPNR"/>
</dbReference>
<dbReference type="PIRSF" id="PIRSF000350">
    <property type="entry name" value="Mercury_reductase_MerA"/>
    <property type="match status" value="1"/>
</dbReference>
<dbReference type="AlphaFoldDB" id="A0A231V2A4"/>
<keyword evidence="8" id="KW-1015">Disulfide bond</keyword>
<dbReference type="InterPro" id="IPR036188">
    <property type="entry name" value="FAD/NAD-bd_sf"/>
</dbReference>
<comment type="miscellaneous">
    <text evidence="14">The active site is a redox-active disulfide bond.</text>
</comment>
<accession>A0A231V2A4</accession>
<feature type="binding site" evidence="12">
    <location>
        <position position="274"/>
    </location>
    <ligand>
        <name>NAD(+)</name>
        <dbReference type="ChEBI" id="CHEBI:57540"/>
    </ligand>
</feature>
<comment type="caution">
    <text evidence="17">The sequence shown here is derived from an EMBL/GenBank/DDBJ whole genome shotgun (WGS) entry which is preliminary data.</text>
</comment>
<dbReference type="GO" id="GO:0050660">
    <property type="term" value="F:flavin adenine dinucleotide binding"/>
    <property type="evidence" value="ECO:0007669"/>
    <property type="project" value="InterPro"/>
</dbReference>
<name>A0A231V2A4_9HYPH</name>
<evidence type="ECO:0000256" key="7">
    <source>
        <dbReference type="ARBA" id="ARBA00023027"/>
    </source>
</evidence>
<evidence type="ECO:0000256" key="11">
    <source>
        <dbReference type="PIRSR" id="PIRSR000350-2"/>
    </source>
</evidence>
<dbReference type="InterPro" id="IPR050151">
    <property type="entry name" value="Class-I_Pyr_Nuc-Dis_Oxidored"/>
</dbReference>
<keyword evidence="18" id="KW-1185">Reference proteome</keyword>
<feature type="binding site" evidence="12">
    <location>
        <position position="205"/>
    </location>
    <ligand>
        <name>NAD(+)</name>
        <dbReference type="ChEBI" id="CHEBI:57540"/>
    </ligand>
</feature>
<feature type="binding site" evidence="12">
    <location>
        <position position="114"/>
    </location>
    <ligand>
        <name>FAD</name>
        <dbReference type="ChEBI" id="CHEBI:57692"/>
    </ligand>
</feature>
<dbReference type="RefSeq" id="WP_094076274.1">
    <property type="nucleotide sequence ID" value="NZ_NBYO01000001.1"/>
</dbReference>
<dbReference type="InterPro" id="IPR004099">
    <property type="entry name" value="Pyr_nucl-diS_OxRdtase_dimer"/>
</dbReference>
<gene>
    <name evidence="17" type="ORF">B7H23_05280</name>
</gene>
<comment type="catalytic activity">
    <reaction evidence="10 14">
        <text>N(6)-[(R)-dihydrolipoyl]-L-lysyl-[protein] + NAD(+) = N(6)-[(R)-lipoyl]-L-lysyl-[protein] + NADH + H(+)</text>
        <dbReference type="Rhea" id="RHEA:15045"/>
        <dbReference type="Rhea" id="RHEA-COMP:10474"/>
        <dbReference type="Rhea" id="RHEA-COMP:10475"/>
        <dbReference type="ChEBI" id="CHEBI:15378"/>
        <dbReference type="ChEBI" id="CHEBI:57540"/>
        <dbReference type="ChEBI" id="CHEBI:57945"/>
        <dbReference type="ChEBI" id="CHEBI:83099"/>
        <dbReference type="ChEBI" id="CHEBI:83100"/>
        <dbReference type="EC" id="1.8.1.4"/>
    </reaction>
</comment>
<feature type="disulfide bond" description="Redox-active" evidence="13">
    <location>
        <begin position="41"/>
        <end position="46"/>
    </location>
</feature>
<dbReference type="NCBIfam" id="TIGR01350">
    <property type="entry name" value="lipoamide_DH"/>
    <property type="match status" value="1"/>
</dbReference>
<feature type="domain" description="Pyridine nucleotide-disulphide oxidoreductase dimerisation" evidence="15">
    <location>
        <begin position="348"/>
        <end position="457"/>
    </location>
</feature>
<evidence type="ECO:0000256" key="4">
    <source>
        <dbReference type="ARBA" id="ARBA00022630"/>
    </source>
</evidence>
<dbReference type="Pfam" id="PF07992">
    <property type="entry name" value="Pyr_redox_2"/>
    <property type="match status" value="1"/>
</dbReference>
<protein>
    <recommendedName>
        <fullName evidence="3 14">Dihydrolipoyl dehydrogenase</fullName>
        <ecNumber evidence="2 14">1.8.1.4</ecNumber>
    </recommendedName>
</protein>
<evidence type="ECO:0000256" key="6">
    <source>
        <dbReference type="ARBA" id="ARBA00023002"/>
    </source>
</evidence>
<comment type="cofactor">
    <cofactor evidence="12 14">
        <name>FAD</name>
        <dbReference type="ChEBI" id="CHEBI:57692"/>
    </cofactor>
    <text evidence="12 14">Binds 1 FAD per subunit.</text>
</comment>
<dbReference type="Pfam" id="PF02852">
    <property type="entry name" value="Pyr_redox_dim"/>
    <property type="match status" value="1"/>
</dbReference>
<dbReference type="InterPro" id="IPR023753">
    <property type="entry name" value="FAD/NAD-binding_dom"/>
</dbReference>
<dbReference type="InterPro" id="IPR006258">
    <property type="entry name" value="Lipoamide_DH"/>
</dbReference>
<dbReference type="InterPro" id="IPR001100">
    <property type="entry name" value="Pyr_nuc-diS_OxRdtase"/>
</dbReference>
<comment type="similarity">
    <text evidence="1 14">Belongs to the class-I pyridine nucleotide-disulfide oxidoreductase family.</text>
</comment>
<evidence type="ECO:0000256" key="14">
    <source>
        <dbReference type="RuleBase" id="RU003692"/>
    </source>
</evidence>
<keyword evidence="12" id="KW-0547">Nucleotide-binding</keyword>
<evidence type="ECO:0000256" key="5">
    <source>
        <dbReference type="ARBA" id="ARBA00022827"/>
    </source>
</evidence>
<dbReference type="GO" id="GO:0006103">
    <property type="term" value="P:2-oxoglutarate metabolic process"/>
    <property type="evidence" value="ECO:0007669"/>
    <property type="project" value="TreeGrafter"/>
</dbReference>
<evidence type="ECO:0000313" key="17">
    <source>
        <dbReference type="EMBL" id="OXT02318.1"/>
    </source>
</evidence>
<dbReference type="Gene3D" id="3.50.50.60">
    <property type="entry name" value="FAD/NAD(P)-binding domain"/>
    <property type="match status" value="2"/>
</dbReference>
<keyword evidence="9 14" id="KW-0676">Redox-active center</keyword>
<dbReference type="PROSITE" id="PS00076">
    <property type="entry name" value="PYRIDINE_REDOX_1"/>
    <property type="match status" value="1"/>
</dbReference>
<evidence type="ECO:0000259" key="15">
    <source>
        <dbReference type="Pfam" id="PF02852"/>
    </source>
</evidence>
<evidence type="ECO:0000256" key="12">
    <source>
        <dbReference type="PIRSR" id="PIRSR000350-3"/>
    </source>
</evidence>
<dbReference type="InterPro" id="IPR012999">
    <property type="entry name" value="Pyr_OxRdtase_I_AS"/>
</dbReference>
<feature type="binding site" evidence="12">
    <location>
        <begin position="320"/>
        <end position="323"/>
    </location>
    <ligand>
        <name>FAD</name>
        <dbReference type="ChEBI" id="CHEBI:57692"/>
    </ligand>
</feature>
<keyword evidence="7 12" id="KW-0520">NAD</keyword>
<evidence type="ECO:0000256" key="2">
    <source>
        <dbReference type="ARBA" id="ARBA00012608"/>
    </source>
</evidence>
<evidence type="ECO:0000256" key="1">
    <source>
        <dbReference type="ARBA" id="ARBA00007532"/>
    </source>
</evidence>
<dbReference type="EC" id="1.8.1.4" evidence="2 14"/>
<organism evidence="17 18">
    <name type="scientific">Notoacmeibacter marinus</name>
    <dbReference type="NCBI Taxonomy" id="1876515"/>
    <lineage>
        <taxon>Bacteria</taxon>
        <taxon>Pseudomonadati</taxon>
        <taxon>Pseudomonadota</taxon>
        <taxon>Alphaproteobacteria</taxon>
        <taxon>Hyphomicrobiales</taxon>
        <taxon>Notoacmeibacteraceae</taxon>
        <taxon>Notoacmeibacter</taxon>
    </lineage>
</organism>
<evidence type="ECO:0000256" key="10">
    <source>
        <dbReference type="ARBA" id="ARBA00049187"/>
    </source>
</evidence>
<evidence type="ECO:0000256" key="9">
    <source>
        <dbReference type="ARBA" id="ARBA00023284"/>
    </source>
</evidence>
<dbReference type="FunFam" id="3.50.50.60:FF:000001">
    <property type="entry name" value="Dihydrolipoyl dehydrogenase, mitochondrial"/>
    <property type="match status" value="1"/>
</dbReference>
<dbReference type="GO" id="GO:0004148">
    <property type="term" value="F:dihydrolipoyl dehydrogenase (NADH) activity"/>
    <property type="evidence" value="ECO:0007669"/>
    <property type="project" value="UniProtKB-EC"/>
</dbReference>
<feature type="binding site" evidence="12">
    <location>
        <begin position="182"/>
        <end position="189"/>
    </location>
    <ligand>
        <name>NAD(+)</name>
        <dbReference type="ChEBI" id="CHEBI:57540"/>
    </ligand>
</feature>
<dbReference type="SUPFAM" id="SSF51905">
    <property type="entry name" value="FAD/NAD(P)-binding domain"/>
    <property type="match status" value="1"/>
</dbReference>
<keyword evidence="4 14" id="KW-0285">Flavoprotein</keyword>
<keyword evidence="5 12" id="KW-0274">FAD</keyword>
<reference evidence="18" key="1">
    <citation type="journal article" date="2017" name="Int. J. Syst. Evol. Microbiol.">
        <title>Notoacmeibacter marinus gen. nov., sp. nov., isolated from the gut of a limpet and proposal of Notoacmeibacteraceae fam. nov. in the order Rhizobiales of the class Alphaproteobacteria.</title>
        <authorList>
            <person name="Huang Z."/>
            <person name="Guo F."/>
            <person name="Lai Q."/>
        </authorList>
    </citation>
    <scope>NUCLEOTIDE SEQUENCE [LARGE SCALE GENOMIC DNA]</scope>
    <source>
        <strain evidence="18">XMTR2A4</strain>
    </source>
</reference>
<evidence type="ECO:0000259" key="16">
    <source>
        <dbReference type="Pfam" id="PF07992"/>
    </source>
</evidence>
<feature type="binding site" evidence="12">
    <location>
        <position position="314"/>
    </location>
    <ligand>
        <name>FAD</name>
        <dbReference type="ChEBI" id="CHEBI:57692"/>
    </ligand>
</feature>
<keyword evidence="6 14" id="KW-0560">Oxidoreductase</keyword>
<dbReference type="Gene3D" id="3.30.390.30">
    <property type="match status" value="1"/>
</dbReference>
<evidence type="ECO:0000256" key="8">
    <source>
        <dbReference type="ARBA" id="ARBA00023157"/>
    </source>
</evidence>
<dbReference type="SUPFAM" id="SSF55424">
    <property type="entry name" value="FAD/NAD-linked reductases, dimerisation (C-terminal) domain"/>
    <property type="match status" value="1"/>
</dbReference>
<evidence type="ECO:0000313" key="18">
    <source>
        <dbReference type="Proteomes" id="UP000215405"/>
    </source>
</evidence>
<sequence>MAYDVIVIGSGPGGYVCAIKAAQLGLKTAVIEKRETFGGTCLNIGCIPSKALLHASEEFHKAGHEFGELGIKVGTPELDLSEMMVHKDKVVKSNVDGVQFLFKKNKIDSFHGTGRIAGQGQVIVTKEDGSEETVEGKNIVIATGSDVAGIPGVEVDIDEKIIVSSTGGIALDKVPERMIVVGGGVIGLELGSVWKRLGADVTVIEYLPKILGGMDGELSKQFQKLLKKQGVDVRLSSKVTGVEKGDGGAAVTFEPVDGGDAENLDADIVLISTGRRPYTDALGLDEAGIETDRGRVAIDDHFRTNIEGIYALGDVVRGPMLAHKAEDEGIAVAEIIAGQSGHVNYDVIPSVVYTAPEVASVGKTEEELKDAGVDYNVGKFSFSANGRSRAMLTTDGFVKVLADKTTDRVLGVHILGHNAGEMIHEAAVLMEFSGSSEDLARTCHAHPTMSEAVREAAFACFAKPIHS</sequence>
<dbReference type="Proteomes" id="UP000215405">
    <property type="component" value="Unassembled WGS sequence"/>
</dbReference>
<dbReference type="PRINTS" id="PR00411">
    <property type="entry name" value="PNDRDTASEI"/>
</dbReference>
<feature type="binding site" evidence="12">
    <location>
        <begin position="143"/>
        <end position="145"/>
    </location>
    <ligand>
        <name>FAD</name>
        <dbReference type="ChEBI" id="CHEBI:57692"/>
    </ligand>
</feature>
<dbReference type="InterPro" id="IPR016156">
    <property type="entry name" value="FAD/NAD-linked_Rdtase_dimer_sf"/>
</dbReference>
<feature type="active site" description="Proton acceptor" evidence="11">
    <location>
        <position position="446"/>
    </location>
</feature>
<dbReference type="EMBL" id="NBYO01000001">
    <property type="protein sequence ID" value="OXT02318.1"/>
    <property type="molecule type" value="Genomic_DNA"/>
</dbReference>
<dbReference type="PANTHER" id="PTHR22912">
    <property type="entry name" value="DISULFIDE OXIDOREDUCTASE"/>
    <property type="match status" value="1"/>
</dbReference>
<evidence type="ECO:0000256" key="3">
    <source>
        <dbReference type="ARBA" id="ARBA00016961"/>
    </source>
</evidence>
<dbReference type="FunFam" id="3.30.390.30:FF:000001">
    <property type="entry name" value="Dihydrolipoyl dehydrogenase"/>
    <property type="match status" value="1"/>
</dbReference>
<evidence type="ECO:0000256" key="13">
    <source>
        <dbReference type="PIRSR" id="PIRSR000350-4"/>
    </source>
</evidence>
<feature type="domain" description="FAD/NAD(P)-binding" evidence="16">
    <location>
        <begin position="3"/>
        <end position="329"/>
    </location>
</feature>
<dbReference type="GO" id="GO:0005737">
    <property type="term" value="C:cytoplasm"/>
    <property type="evidence" value="ECO:0007669"/>
    <property type="project" value="UniProtKB-ARBA"/>
</dbReference>
<feature type="binding site" evidence="12">
    <location>
        <position position="50"/>
    </location>
    <ligand>
        <name>FAD</name>
        <dbReference type="ChEBI" id="CHEBI:57692"/>
    </ligand>
</feature>